<name>A0A848CTK6_ANEAE</name>
<reference evidence="1 2" key="1">
    <citation type="submission" date="2020-04" db="EMBL/GenBank/DDBJ databases">
        <authorList>
            <person name="Hitch T.C.A."/>
            <person name="Wylensek D."/>
            <person name="Clavel T."/>
        </authorList>
    </citation>
    <scope>NUCLEOTIDE SEQUENCE [LARGE SCALE GENOMIC DNA]</scope>
    <source>
        <strain evidence="1 2">WB01_D5_05</strain>
    </source>
</reference>
<dbReference type="EMBL" id="JABAGO010000001">
    <property type="protein sequence ID" value="NME96872.1"/>
    <property type="molecule type" value="Genomic_DNA"/>
</dbReference>
<dbReference type="RefSeq" id="WP_168974326.1">
    <property type="nucleotide sequence ID" value="NZ_JABAGO010000001.1"/>
</dbReference>
<gene>
    <name evidence="1" type="ORF">HF838_01250</name>
</gene>
<protein>
    <recommendedName>
        <fullName evidence="3">ABC transporter periplasmic binding protein yphF</fullName>
    </recommendedName>
</protein>
<organism evidence="1 2">
    <name type="scientific">Aneurinibacillus aneurinilyticus</name>
    <name type="common">Bacillus aneurinolyticus</name>
    <dbReference type="NCBI Taxonomy" id="1391"/>
    <lineage>
        <taxon>Bacteria</taxon>
        <taxon>Bacillati</taxon>
        <taxon>Bacillota</taxon>
        <taxon>Bacilli</taxon>
        <taxon>Bacillales</taxon>
        <taxon>Paenibacillaceae</taxon>
        <taxon>Aneurinibacillus group</taxon>
        <taxon>Aneurinibacillus</taxon>
    </lineage>
</organism>
<dbReference type="PROSITE" id="PS51257">
    <property type="entry name" value="PROKAR_LIPOPROTEIN"/>
    <property type="match status" value="1"/>
</dbReference>
<proteinExistence type="predicted"/>
<accession>A0A848CTK6</accession>
<evidence type="ECO:0000313" key="1">
    <source>
        <dbReference type="EMBL" id="NME96872.1"/>
    </source>
</evidence>
<sequence>MSRKKKQPSFMKTAVLVVLYAWMLSGCAYPREQMIQNTAPPVQQIKMVQDAVDQFQKETGVLPIMTRNANTPEFERYPVDFSKIVPKYIPYIPGAAFEAGGNYMFVLLDAETKPEVRLIDLTVSQGVQTMQEKVSRYFADKKEFPFGQKVTDGYYLIDFNKLRMGEETILSHFSEQPMPYIMNEYGQVGVDYAMDLAMALRNAPQTQSQHQDIRRVLTNVSPLAPVKSFPYHLIDGKPKLMPEN</sequence>
<dbReference type="Proteomes" id="UP000561326">
    <property type="component" value="Unassembled WGS sequence"/>
</dbReference>
<dbReference type="AlphaFoldDB" id="A0A848CTK6"/>
<evidence type="ECO:0000313" key="2">
    <source>
        <dbReference type="Proteomes" id="UP000561326"/>
    </source>
</evidence>
<comment type="caution">
    <text evidence="1">The sequence shown here is derived from an EMBL/GenBank/DDBJ whole genome shotgun (WGS) entry which is preliminary data.</text>
</comment>
<evidence type="ECO:0008006" key="3">
    <source>
        <dbReference type="Google" id="ProtNLM"/>
    </source>
</evidence>